<dbReference type="InterPro" id="IPR035906">
    <property type="entry name" value="MetI-like_sf"/>
</dbReference>
<dbReference type="Pfam" id="PF00528">
    <property type="entry name" value="BPD_transp_1"/>
    <property type="match status" value="1"/>
</dbReference>
<gene>
    <name evidence="10" type="ORF">Pfl04_20120</name>
</gene>
<dbReference type="GO" id="GO:0006865">
    <property type="term" value="P:amino acid transport"/>
    <property type="evidence" value="ECO:0007669"/>
    <property type="project" value="UniProtKB-KW"/>
</dbReference>
<proteinExistence type="inferred from homology"/>
<keyword evidence="5" id="KW-0029">Amino-acid transport</keyword>
<keyword evidence="4 8" id="KW-0812">Transmembrane</keyword>
<evidence type="ECO:0000256" key="4">
    <source>
        <dbReference type="ARBA" id="ARBA00022692"/>
    </source>
</evidence>
<reference evidence="10" key="1">
    <citation type="submission" date="2021-01" db="EMBL/GenBank/DDBJ databases">
        <title>Whole genome shotgun sequence of Planosporangium flavigriseum NBRC 105377.</title>
        <authorList>
            <person name="Komaki H."/>
            <person name="Tamura T."/>
        </authorList>
    </citation>
    <scope>NUCLEOTIDE SEQUENCE</scope>
    <source>
        <strain evidence="10">NBRC 105377</strain>
    </source>
</reference>
<dbReference type="GO" id="GO:0043190">
    <property type="term" value="C:ATP-binding cassette (ABC) transporter complex"/>
    <property type="evidence" value="ECO:0007669"/>
    <property type="project" value="InterPro"/>
</dbReference>
<dbReference type="SUPFAM" id="SSF161098">
    <property type="entry name" value="MetI-like"/>
    <property type="match status" value="1"/>
</dbReference>
<evidence type="ECO:0000313" key="11">
    <source>
        <dbReference type="Proteomes" id="UP000653674"/>
    </source>
</evidence>
<feature type="transmembrane region" description="Helical" evidence="8">
    <location>
        <begin position="51"/>
        <end position="72"/>
    </location>
</feature>
<evidence type="ECO:0000256" key="3">
    <source>
        <dbReference type="ARBA" id="ARBA00022475"/>
    </source>
</evidence>
<accession>A0A8J3PM81</accession>
<keyword evidence="6 8" id="KW-1133">Transmembrane helix</keyword>
<dbReference type="NCBIfam" id="TIGR01726">
    <property type="entry name" value="HEQRo_perm_3TM"/>
    <property type="match status" value="1"/>
</dbReference>
<dbReference type="PANTHER" id="PTHR30614:SF0">
    <property type="entry name" value="L-CYSTINE TRANSPORT SYSTEM PERMEASE PROTEIN TCYL"/>
    <property type="match status" value="1"/>
</dbReference>
<evidence type="ECO:0000256" key="1">
    <source>
        <dbReference type="ARBA" id="ARBA00004651"/>
    </source>
</evidence>
<feature type="domain" description="ABC transmembrane type-1" evidence="9">
    <location>
        <begin position="13"/>
        <end position="201"/>
    </location>
</feature>
<evidence type="ECO:0000256" key="5">
    <source>
        <dbReference type="ARBA" id="ARBA00022970"/>
    </source>
</evidence>
<keyword evidence="3" id="KW-1003">Cell membrane</keyword>
<dbReference type="PANTHER" id="PTHR30614">
    <property type="entry name" value="MEMBRANE COMPONENT OF AMINO ACID ABC TRANSPORTER"/>
    <property type="match status" value="1"/>
</dbReference>
<dbReference type="Gene3D" id="1.10.3720.10">
    <property type="entry name" value="MetI-like"/>
    <property type="match status" value="1"/>
</dbReference>
<feature type="transmembrane region" description="Helical" evidence="8">
    <location>
        <begin position="6"/>
        <end position="30"/>
    </location>
</feature>
<keyword evidence="11" id="KW-1185">Reference proteome</keyword>
<keyword evidence="7 8" id="KW-0472">Membrane</keyword>
<comment type="similarity">
    <text evidence="8">Belongs to the binding-protein-dependent transport system permease family.</text>
</comment>
<dbReference type="RefSeq" id="WP_168077647.1">
    <property type="nucleotide sequence ID" value="NZ_BAAAQJ010000003.1"/>
</dbReference>
<dbReference type="PROSITE" id="PS50928">
    <property type="entry name" value="ABC_TM1"/>
    <property type="match status" value="1"/>
</dbReference>
<comment type="caution">
    <text evidence="10">The sequence shown here is derived from an EMBL/GenBank/DDBJ whole genome shotgun (WGS) entry which is preliminary data.</text>
</comment>
<dbReference type="EMBL" id="BONU01000010">
    <property type="protein sequence ID" value="GIG73608.1"/>
    <property type="molecule type" value="Genomic_DNA"/>
</dbReference>
<dbReference type="InterPro" id="IPR043429">
    <property type="entry name" value="ArtM/GltK/GlnP/TcyL/YhdX-like"/>
</dbReference>
<comment type="subcellular location">
    <subcellularLocation>
        <location evidence="1 8">Cell membrane</location>
        <topology evidence="1 8">Multi-pass membrane protein</topology>
    </subcellularLocation>
</comment>
<dbReference type="InterPro" id="IPR000515">
    <property type="entry name" value="MetI-like"/>
</dbReference>
<evidence type="ECO:0000256" key="6">
    <source>
        <dbReference type="ARBA" id="ARBA00022989"/>
    </source>
</evidence>
<evidence type="ECO:0000256" key="7">
    <source>
        <dbReference type="ARBA" id="ARBA00023136"/>
    </source>
</evidence>
<evidence type="ECO:0000256" key="2">
    <source>
        <dbReference type="ARBA" id="ARBA00022448"/>
    </source>
</evidence>
<feature type="transmembrane region" description="Helical" evidence="8">
    <location>
        <begin position="78"/>
        <end position="98"/>
    </location>
</feature>
<organism evidence="10 11">
    <name type="scientific">Planosporangium flavigriseum</name>
    <dbReference type="NCBI Taxonomy" id="373681"/>
    <lineage>
        <taxon>Bacteria</taxon>
        <taxon>Bacillati</taxon>
        <taxon>Actinomycetota</taxon>
        <taxon>Actinomycetes</taxon>
        <taxon>Micromonosporales</taxon>
        <taxon>Micromonosporaceae</taxon>
        <taxon>Planosporangium</taxon>
    </lineage>
</organism>
<dbReference type="InterPro" id="IPR010065">
    <property type="entry name" value="AA_ABC_transptr_permease_3TM"/>
</dbReference>
<dbReference type="AlphaFoldDB" id="A0A8J3PM81"/>
<evidence type="ECO:0000256" key="8">
    <source>
        <dbReference type="RuleBase" id="RU363032"/>
    </source>
</evidence>
<dbReference type="GO" id="GO:0022857">
    <property type="term" value="F:transmembrane transporter activity"/>
    <property type="evidence" value="ECO:0007669"/>
    <property type="project" value="InterPro"/>
</dbReference>
<dbReference type="Proteomes" id="UP000653674">
    <property type="component" value="Unassembled WGS sequence"/>
</dbReference>
<protein>
    <recommendedName>
        <fullName evidence="9">ABC transmembrane type-1 domain-containing protein</fullName>
    </recommendedName>
</protein>
<keyword evidence="2 8" id="KW-0813">Transport</keyword>
<evidence type="ECO:0000313" key="10">
    <source>
        <dbReference type="EMBL" id="GIG73608.1"/>
    </source>
</evidence>
<feature type="transmembrane region" description="Helical" evidence="8">
    <location>
        <begin position="179"/>
        <end position="199"/>
    </location>
</feature>
<evidence type="ECO:0000259" key="9">
    <source>
        <dbReference type="PROSITE" id="PS50928"/>
    </source>
</evidence>
<sequence length="215" mass="22766">MNTQSLVYLLGGVVGTLVITGAAFAIGAVLGAPVAWAQRSRFFPVRALIRTYVEIIRAVPPLVWIFVVFFGLPEVGVSLQPLTAAIVTLGVIASSYLAEIYRGGLAAIHRGQWEACAALGMSGLDTARHVVAPQVLRVILPTAATYLIGLLKDSALASAIGVAEIAFRANAETQRTGLGLTFFVAAGVLYVLLSLPLAAMSRRLDSRIRARYAMT</sequence>
<name>A0A8J3PM81_9ACTN</name>
<dbReference type="CDD" id="cd06261">
    <property type="entry name" value="TM_PBP2"/>
    <property type="match status" value="1"/>
</dbReference>